<accession>A0ABW0TEX6</accession>
<dbReference type="InterPro" id="IPR050950">
    <property type="entry name" value="HTH-type_LysR_regulators"/>
</dbReference>
<name>A0ABW0TEX6_9BACL</name>
<gene>
    <name evidence="6" type="ORF">ACFPRA_03505</name>
</gene>
<evidence type="ECO:0000256" key="1">
    <source>
        <dbReference type="ARBA" id="ARBA00009437"/>
    </source>
</evidence>
<keyword evidence="7" id="KW-1185">Reference proteome</keyword>
<dbReference type="EMBL" id="JBHSNO010000002">
    <property type="protein sequence ID" value="MFC5587972.1"/>
    <property type="molecule type" value="Genomic_DNA"/>
</dbReference>
<dbReference type="Proteomes" id="UP001596109">
    <property type="component" value="Unassembled WGS sequence"/>
</dbReference>
<dbReference type="InterPro" id="IPR000847">
    <property type="entry name" value="LysR_HTH_N"/>
</dbReference>
<dbReference type="PROSITE" id="PS50931">
    <property type="entry name" value="HTH_LYSR"/>
    <property type="match status" value="1"/>
</dbReference>
<proteinExistence type="inferred from homology"/>
<dbReference type="SUPFAM" id="SSF46785">
    <property type="entry name" value="Winged helix' DNA-binding domain"/>
    <property type="match status" value="1"/>
</dbReference>
<dbReference type="InterPro" id="IPR036388">
    <property type="entry name" value="WH-like_DNA-bd_sf"/>
</dbReference>
<dbReference type="PANTHER" id="PTHR30419:SF8">
    <property type="entry name" value="NITROGEN ASSIMILATION TRANSCRIPTIONAL ACTIVATOR-RELATED"/>
    <property type="match status" value="1"/>
</dbReference>
<evidence type="ECO:0000313" key="6">
    <source>
        <dbReference type="EMBL" id="MFC5587972.1"/>
    </source>
</evidence>
<evidence type="ECO:0000256" key="4">
    <source>
        <dbReference type="ARBA" id="ARBA00023163"/>
    </source>
</evidence>
<keyword evidence="4" id="KW-0804">Transcription</keyword>
<sequence length="304" mass="34899">MRIEQLEYIVSIAKTHSFSRTAQDLHISQSAISQSVLKLEEELGVTIFERSSLGVKPTDEGDILIKNASEILLGLEELKNNAKKFRELDQEELKIGLVSGLHLPFLPKVLSQIKKEFPYQSITFRELSSVEIVKSTINKELDIGILVIYENTLNYCNTIEFRSFYEIKFFIFVDKHSALASFSSLTPQDLLNHTLVMYNGEFMNWFFEKFNKRFGPFEVLFKTNNNETIRETVRKGLAIAIETEAELLNNPYIKSGELIAIPLRINIPDKGYLGLAKIKNKAISVETTTFIKSFESHIQEMFNR</sequence>
<dbReference type="InterPro" id="IPR036390">
    <property type="entry name" value="WH_DNA-bd_sf"/>
</dbReference>
<dbReference type="PRINTS" id="PR00039">
    <property type="entry name" value="HTHLYSR"/>
</dbReference>
<comment type="caution">
    <text evidence="6">The sequence shown here is derived from an EMBL/GenBank/DDBJ whole genome shotgun (WGS) entry which is preliminary data.</text>
</comment>
<dbReference type="CDD" id="cd05466">
    <property type="entry name" value="PBP2_LTTR_substrate"/>
    <property type="match status" value="1"/>
</dbReference>
<feature type="domain" description="HTH lysR-type" evidence="5">
    <location>
        <begin position="1"/>
        <end position="58"/>
    </location>
</feature>
<evidence type="ECO:0000259" key="5">
    <source>
        <dbReference type="PROSITE" id="PS50931"/>
    </source>
</evidence>
<evidence type="ECO:0000313" key="7">
    <source>
        <dbReference type="Proteomes" id="UP001596109"/>
    </source>
</evidence>
<dbReference type="SUPFAM" id="SSF53850">
    <property type="entry name" value="Periplasmic binding protein-like II"/>
    <property type="match status" value="1"/>
</dbReference>
<dbReference type="Pfam" id="PF03466">
    <property type="entry name" value="LysR_substrate"/>
    <property type="match status" value="1"/>
</dbReference>
<organism evidence="6 7">
    <name type="scientific">Sporosarcina soli</name>
    <dbReference type="NCBI Taxonomy" id="334736"/>
    <lineage>
        <taxon>Bacteria</taxon>
        <taxon>Bacillati</taxon>
        <taxon>Bacillota</taxon>
        <taxon>Bacilli</taxon>
        <taxon>Bacillales</taxon>
        <taxon>Caryophanaceae</taxon>
        <taxon>Sporosarcina</taxon>
    </lineage>
</organism>
<dbReference type="Gene3D" id="1.10.10.10">
    <property type="entry name" value="Winged helix-like DNA-binding domain superfamily/Winged helix DNA-binding domain"/>
    <property type="match status" value="1"/>
</dbReference>
<dbReference type="RefSeq" id="WP_381430849.1">
    <property type="nucleotide sequence ID" value="NZ_JBHSNO010000002.1"/>
</dbReference>
<dbReference type="Pfam" id="PF00126">
    <property type="entry name" value="HTH_1"/>
    <property type="match status" value="1"/>
</dbReference>
<dbReference type="Gene3D" id="3.40.190.290">
    <property type="match status" value="1"/>
</dbReference>
<evidence type="ECO:0000256" key="2">
    <source>
        <dbReference type="ARBA" id="ARBA00023015"/>
    </source>
</evidence>
<keyword evidence="2" id="KW-0805">Transcription regulation</keyword>
<keyword evidence="3" id="KW-0238">DNA-binding</keyword>
<dbReference type="InterPro" id="IPR005119">
    <property type="entry name" value="LysR_subst-bd"/>
</dbReference>
<dbReference type="PANTHER" id="PTHR30419">
    <property type="entry name" value="HTH-TYPE TRANSCRIPTIONAL REGULATOR YBHD"/>
    <property type="match status" value="1"/>
</dbReference>
<protein>
    <submittedName>
        <fullName evidence="6">LysR family transcriptional regulator</fullName>
    </submittedName>
</protein>
<comment type="similarity">
    <text evidence="1">Belongs to the LysR transcriptional regulatory family.</text>
</comment>
<evidence type="ECO:0000256" key="3">
    <source>
        <dbReference type="ARBA" id="ARBA00023125"/>
    </source>
</evidence>
<reference evidence="7" key="1">
    <citation type="journal article" date="2019" name="Int. J. Syst. Evol. Microbiol.">
        <title>The Global Catalogue of Microorganisms (GCM) 10K type strain sequencing project: providing services to taxonomists for standard genome sequencing and annotation.</title>
        <authorList>
            <consortium name="The Broad Institute Genomics Platform"/>
            <consortium name="The Broad Institute Genome Sequencing Center for Infectious Disease"/>
            <person name="Wu L."/>
            <person name="Ma J."/>
        </authorList>
    </citation>
    <scope>NUCLEOTIDE SEQUENCE [LARGE SCALE GENOMIC DNA]</scope>
    <source>
        <strain evidence="7">CGMCC 4.1434</strain>
    </source>
</reference>